<dbReference type="CDD" id="cd03424">
    <property type="entry name" value="NUDIX_ADPRase_Nudt5_UGPPase_Nudt14"/>
    <property type="match status" value="1"/>
</dbReference>
<dbReference type="Gene3D" id="3.90.79.10">
    <property type="entry name" value="Nucleoside Triphosphate Pyrophosphohydrolase"/>
    <property type="match status" value="1"/>
</dbReference>
<feature type="domain" description="Nudix hydrolase" evidence="4">
    <location>
        <begin position="70"/>
        <end position="205"/>
    </location>
</feature>
<dbReference type="PROSITE" id="PS51462">
    <property type="entry name" value="NUDIX"/>
    <property type="match status" value="1"/>
</dbReference>
<comment type="caution">
    <text evidence="5">The sequence shown here is derived from an EMBL/GenBank/DDBJ whole genome shotgun (WGS) entry which is preliminary data.</text>
</comment>
<dbReference type="SUPFAM" id="SSF55811">
    <property type="entry name" value="Nudix"/>
    <property type="match status" value="1"/>
</dbReference>
<dbReference type="STRING" id="626523.GCWU000342_01749"/>
<dbReference type="PRINTS" id="PR00502">
    <property type="entry name" value="NUDIXFAMILY"/>
</dbReference>
<organism evidence="5 6">
    <name type="scientific">Shuttleworthella satelles DSM 14600</name>
    <dbReference type="NCBI Taxonomy" id="626523"/>
    <lineage>
        <taxon>Bacteria</taxon>
        <taxon>Bacillati</taxon>
        <taxon>Bacillota</taxon>
        <taxon>Clostridia</taxon>
        <taxon>Lachnospirales</taxon>
        <taxon>Lachnospiraceae</taxon>
        <taxon>Shuttleworthella</taxon>
    </lineage>
</organism>
<evidence type="ECO:0000313" key="6">
    <source>
        <dbReference type="Proteomes" id="UP000003494"/>
    </source>
</evidence>
<evidence type="ECO:0000313" key="5">
    <source>
        <dbReference type="EMBL" id="EEP27755.1"/>
    </source>
</evidence>
<dbReference type="eggNOG" id="COG0494">
    <property type="taxonomic scope" value="Bacteria"/>
</dbReference>
<dbReference type="GO" id="GO:0016462">
    <property type="term" value="F:pyrophosphatase activity"/>
    <property type="evidence" value="ECO:0007669"/>
    <property type="project" value="UniProtKB-ARBA"/>
</dbReference>
<dbReference type="Pfam" id="PF00293">
    <property type="entry name" value="NUDIX"/>
    <property type="match status" value="1"/>
</dbReference>
<dbReference type="GO" id="GO:0006753">
    <property type="term" value="P:nucleoside phosphate metabolic process"/>
    <property type="evidence" value="ECO:0007669"/>
    <property type="project" value="TreeGrafter"/>
</dbReference>
<keyword evidence="2 3" id="KW-0378">Hydrolase</keyword>
<evidence type="ECO:0000256" key="1">
    <source>
        <dbReference type="ARBA" id="ARBA00001946"/>
    </source>
</evidence>
<dbReference type="HOGENOM" id="CLU_062658_0_3_9"/>
<reference evidence="5" key="1">
    <citation type="submission" date="2009-04" db="EMBL/GenBank/DDBJ databases">
        <authorList>
            <person name="Weinstock G."/>
            <person name="Sodergren E."/>
            <person name="Clifton S."/>
            <person name="Fulton L."/>
            <person name="Fulton B."/>
            <person name="Courtney L."/>
            <person name="Fronick C."/>
            <person name="Harrison M."/>
            <person name="Strong C."/>
            <person name="Farmer C."/>
            <person name="Delahaunty K."/>
            <person name="Markovic C."/>
            <person name="Hall O."/>
            <person name="Minx P."/>
            <person name="Tomlinson C."/>
            <person name="Mitreva M."/>
            <person name="Nelson J."/>
            <person name="Hou S."/>
            <person name="Wollam A."/>
            <person name="Pepin K.H."/>
            <person name="Johnson M."/>
            <person name="Bhonagiri V."/>
            <person name="Nash W.E."/>
            <person name="Warren W."/>
            <person name="Chinwalla A."/>
            <person name="Mardis E.R."/>
            <person name="Wilson R.K."/>
        </authorList>
    </citation>
    <scope>NUCLEOTIDE SEQUENCE [LARGE SCALE GENOMIC DNA]</scope>
    <source>
        <strain evidence="5">DSM 14600</strain>
    </source>
</reference>
<dbReference type="EMBL" id="ACIP02000004">
    <property type="protein sequence ID" value="EEP27755.1"/>
    <property type="molecule type" value="Genomic_DNA"/>
</dbReference>
<dbReference type="GO" id="GO:0019693">
    <property type="term" value="P:ribose phosphate metabolic process"/>
    <property type="evidence" value="ECO:0007669"/>
    <property type="project" value="TreeGrafter"/>
</dbReference>
<gene>
    <name evidence="5" type="ORF">GCWU000342_01749</name>
</gene>
<comment type="cofactor">
    <cofactor evidence="1">
        <name>Mg(2+)</name>
        <dbReference type="ChEBI" id="CHEBI:18420"/>
    </cofactor>
</comment>
<proteinExistence type="inferred from homology"/>
<dbReference type="PANTHER" id="PTHR11839">
    <property type="entry name" value="UDP/ADP-SUGAR PYROPHOSPHATASE"/>
    <property type="match status" value="1"/>
</dbReference>
<evidence type="ECO:0000256" key="2">
    <source>
        <dbReference type="ARBA" id="ARBA00022801"/>
    </source>
</evidence>
<comment type="similarity">
    <text evidence="3">Belongs to the Nudix hydrolase family.</text>
</comment>
<dbReference type="RefSeq" id="WP_006906746.1">
    <property type="nucleotide sequence ID" value="NZ_GG665867.1"/>
</dbReference>
<dbReference type="InterPro" id="IPR020084">
    <property type="entry name" value="NUDIX_hydrolase_CS"/>
</dbReference>
<sequence>MATIRRIHKITDEKFLNMYILEGEKKTGAPMRYQLASRAGRVEDLKMKSQKEDADAVIVYALYAGEEAFDSKDEAACQSLRESADLRVVMVRQYRAAVDSFVYELPAGLVDPGEDMRQAAARETFEETGLKLDILDVDPIFEKARFTTIGMTDENNGIVYGYAYGLPDTAHEEDSEEIEVILADRKRVREILAKGKVSMPTAYQLMHFLGEGDPFAFLS</sequence>
<dbReference type="PROSITE" id="PS00893">
    <property type="entry name" value="NUDIX_BOX"/>
    <property type="match status" value="1"/>
</dbReference>
<evidence type="ECO:0000259" key="4">
    <source>
        <dbReference type="PROSITE" id="PS51462"/>
    </source>
</evidence>
<evidence type="ECO:0000256" key="3">
    <source>
        <dbReference type="RuleBase" id="RU003476"/>
    </source>
</evidence>
<accession>C4GCQ5</accession>
<dbReference type="InterPro" id="IPR015797">
    <property type="entry name" value="NUDIX_hydrolase-like_dom_sf"/>
</dbReference>
<dbReference type="PANTHER" id="PTHR11839:SF18">
    <property type="entry name" value="NUDIX HYDROLASE DOMAIN-CONTAINING PROTEIN"/>
    <property type="match status" value="1"/>
</dbReference>
<dbReference type="AlphaFoldDB" id="C4GCQ5"/>
<dbReference type="InterPro" id="IPR000086">
    <property type="entry name" value="NUDIX_hydrolase_dom"/>
</dbReference>
<keyword evidence="6" id="KW-1185">Reference proteome</keyword>
<name>C4GCQ5_9FIRM</name>
<dbReference type="Proteomes" id="UP000003494">
    <property type="component" value="Unassembled WGS sequence"/>
</dbReference>
<dbReference type="InterPro" id="IPR020476">
    <property type="entry name" value="Nudix_hydrolase"/>
</dbReference>
<protein>
    <submittedName>
        <fullName evidence="5">Hydrolase, NUDIX family</fullName>
    </submittedName>
</protein>